<dbReference type="InterPro" id="IPR035897">
    <property type="entry name" value="Toll_tir_struct_dom_sf"/>
</dbReference>
<keyword evidence="3" id="KW-0611">Plant defense</keyword>
<dbReference type="PROSITE" id="PS50104">
    <property type="entry name" value="TIR"/>
    <property type="match status" value="1"/>
</dbReference>
<dbReference type="OrthoDB" id="6160824at2759"/>
<dbReference type="SUPFAM" id="SSF46785">
    <property type="entry name" value="Winged helix' DNA-binding domain"/>
    <property type="match status" value="1"/>
</dbReference>
<keyword evidence="6" id="KW-1185">Reference proteome</keyword>
<accession>A0A1R3K9Z8</accession>
<dbReference type="PRINTS" id="PR00364">
    <property type="entry name" value="DISEASERSIST"/>
</dbReference>
<dbReference type="PANTHER" id="PTHR11017:SF479">
    <property type="entry name" value="DISEASE RESISTANCE PROTEIN (TIR-NBS-LRR CLASS) FAMILY"/>
    <property type="match status" value="1"/>
</dbReference>
<dbReference type="Gene3D" id="1.10.8.430">
    <property type="entry name" value="Helical domain of apoptotic protease-activating factors"/>
    <property type="match status" value="1"/>
</dbReference>
<keyword evidence="1" id="KW-0433">Leucine-rich repeat</keyword>
<dbReference type="GO" id="GO:0006952">
    <property type="term" value="P:defense response"/>
    <property type="evidence" value="ECO:0007669"/>
    <property type="project" value="UniProtKB-KW"/>
</dbReference>
<dbReference type="Pfam" id="PF00931">
    <property type="entry name" value="NB-ARC"/>
    <property type="match status" value="1"/>
</dbReference>
<dbReference type="AlphaFoldDB" id="A0A1R3K9Z8"/>
<feature type="domain" description="TIR" evidence="4">
    <location>
        <begin position="1"/>
        <end position="87"/>
    </location>
</feature>
<dbReference type="Pfam" id="PF23282">
    <property type="entry name" value="WHD_ROQ1"/>
    <property type="match status" value="1"/>
</dbReference>
<dbReference type="Gene3D" id="3.40.50.10140">
    <property type="entry name" value="Toll/interleukin-1 receptor homology (TIR) domain"/>
    <property type="match status" value="1"/>
</dbReference>
<dbReference type="InterPro" id="IPR000157">
    <property type="entry name" value="TIR_dom"/>
</dbReference>
<dbReference type="Pfam" id="PF01582">
    <property type="entry name" value="TIR"/>
    <property type="match status" value="1"/>
</dbReference>
<dbReference type="Gene3D" id="3.40.50.300">
    <property type="entry name" value="P-loop containing nucleotide triphosphate hydrolases"/>
    <property type="match status" value="1"/>
</dbReference>
<dbReference type="EMBL" id="AWUE01014394">
    <property type="protein sequence ID" value="OMP03848.1"/>
    <property type="molecule type" value="Genomic_DNA"/>
</dbReference>
<dbReference type="InterPro" id="IPR027417">
    <property type="entry name" value="P-loop_NTPase"/>
</dbReference>
<dbReference type="SUPFAM" id="SSF52540">
    <property type="entry name" value="P-loop containing nucleoside triphosphate hydrolases"/>
    <property type="match status" value="1"/>
</dbReference>
<dbReference type="InterPro" id="IPR036390">
    <property type="entry name" value="WH_DNA-bd_sf"/>
</dbReference>
<keyword evidence="2" id="KW-0677">Repeat</keyword>
<evidence type="ECO:0000256" key="3">
    <source>
        <dbReference type="ARBA" id="ARBA00022821"/>
    </source>
</evidence>
<evidence type="ECO:0000256" key="1">
    <source>
        <dbReference type="ARBA" id="ARBA00022614"/>
    </source>
</evidence>
<dbReference type="PANTHER" id="PTHR11017">
    <property type="entry name" value="LEUCINE-RICH REPEAT-CONTAINING PROTEIN"/>
    <property type="match status" value="1"/>
</dbReference>
<name>A0A1R3K9Z8_9ROSI</name>
<reference evidence="6" key="1">
    <citation type="submission" date="2013-09" db="EMBL/GenBank/DDBJ databases">
        <title>Corchorus olitorius genome sequencing.</title>
        <authorList>
            <person name="Alam M."/>
            <person name="Haque M.S."/>
            <person name="Islam M.S."/>
            <person name="Emdad E.M."/>
            <person name="Islam M.M."/>
            <person name="Ahmed B."/>
            <person name="Halim A."/>
            <person name="Hossen Q.M.M."/>
            <person name="Hossain M.Z."/>
            <person name="Ahmed R."/>
            <person name="Khan M.M."/>
            <person name="Islam R."/>
            <person name="Rashid M.M."/>
            <person name="Khan S.A."/>
            <person name="Rahman M.S."/>
            <person name="Alam M."/>
            <person name="Yahiya A.S."/>
            <person name="Khan M.S."/>
            <person name="Azam M.S."/>
            <person name="Haque T."/>
            <person name="Lashkar M.Z.H."/>
            <person name="Akhand A.I."/>
            <person name="Morshed G."/>
            <person name="Roy S."/>
            <person name="Uddin K.S."/>
            <person name="Rabeya T."/>
            <person name="Hossain A.S."/>
            <person name="Chowdhury A."/>
            <person name="Snigdha A.R."/>
            <person name="Mortoza M.S."/>
            <person name="Matin S.A."/>
            <person name="Hoque S.M.E."/>
            <person name="Islam M.K."/>
            <person name="Roy D.K."/>
            <person name="Haider R."/>
            <person name="Moosa M.M."/>
            <person name="Elias S.M."/>
            <person name="Hasan A.M."/>
            <person name="Jahan S."/>
            <person name="Shafiuddin M."/>
            <person name="Mahmood N."/>
            <person name="Shommy N.S."/>
        </authorList>
    </citation>
    <scope>NUCLEOTIDE SEQUENCE [LARGE SCALE GENOMIC DNA]</scope>
    <source>
        <strain evidence="6">cv. O-4</strain>
    </source>
</reference>
<evidence type="ECO:0000313" key="5">
    <source>
        <dbReference type="EMBL" id="OMP03848.1"/>
    </source>
</evidence>
<evidence type="ECO:0000313" key="6">
    <source>
        <dbReference type="Proteomes" id="UP000187203"/>
    </source>
</evidence>
<evidence type="ECO:0000256" key="2">
    <source>
        <dbReference type="ARBA" id="ARBA00022737"/>
    </source>
</evidence>
<comment type="caution">
    <text evidence="5">The sequence shown here is derived from an EMBL/GenBank/DDBJ whole genome shotgun (WGS) entry which is preliminary data.</text>
</comment>
<proteinExistence type="predicted"/>
<evidence type="ECO:0000259" key="4">
    <source>
        <dbReference type="PROSITE" id="PS50104"/>
    </source>
</evidence>
<dbReference type="InterPro" id="IPR058192">
    <property type="entry name" value="WHD_ROQ1-like"/>
</dbReference>
<dbReference type="SUPFAM" id="SSF52200">
    <property type="entry name" value="Toll/Interleukin receptor TIR domain"/>
    <property type="match status" value="1"/>
</dbReference>
<gene>
    <name evidence="5" type="ORF">COLO4_10153</name>
</gene>
<dbReference type="InterPro" id="IPR002182">
    <property type="entry name" value="NB-ARC"/>
</dbReference>
<dbReference type="GO" id="GO:0007165">
    <property type="term" value="P:signal transduction"/>
    <property type="evidence" value="ECO:0007669"/>
    <property type="project" value="InterPro"/>
</dbReference>
<sequence>MECWRSKQQLVVPIFYHVDPSDVRNQTETFGKGFVQHQRKRTEITDKIQRWRDASKEAGLLSGFHLKGEKPEPEEIKRIVVDIINKLNRLSQSDSNNKGLVAVVPKLEQIESLLCIGGEDVRMIGIWGMGGIGKTTLAQAIYDQVSTQFESRYFLANVREEIKKQGDMTVRDKLVSKLLNEANLHIETPTIPSIIKDRLRHKRVLVVLDDVSNWEQFGKLAISHDHFGSGSRIIVTSRDKQVLENGSADAIYEVKGLNDPDSLQLFCVHAFQQNHLVAFRDLSAKFLKYAGGVPIALKVLGKALVKKDRDYWTSKLEILEEHPPKGIFDVLKISFEALETVERDIFLDIACFGYPIADKVLKSCYGGKVDCALSNLVDKCLLTRVDNYFPYRMHDLLREMGQTIVRQESDNPGERSRLWKPDDVRRLLENNLGNYEKYIFWCQMNIAPKKRMNI</sequence>
<protein>
    <recommendedName>
        <fullName evidence="4">TIR domain-containing protein</fullName>
    </recommendedName>
</protein>
<dbReference type="GO" id="GO:0043531">
    <property type="term" value="F:ADP binding"/>
    <property type="evidence" value="ECO:0007669"/>
    <property type="project" value="InterPro"/>
</dbReference>
<dbReference type="InterPro" id="IPR042197">
    <property type="entry name" value="Apaf_helical"/>
</dbReference>
<organism evidence="5 6">
    <name type="scientific">Corchorus olitorius</name>
    <dbReference type="NCBI Taxonomy" id="93759"/>
    <lineage>
        <taxon>Eukaryota</taxon>
        <taxon>Viridiplantae</taxon>
        <taxon>Streptophyta</taxon>
        <taxon>Embryophyta</taxon>
        <taxon>Tracheophyta</taxon>
        <taxon>Spermatophyta</taxon>
        <taxon>Magnoliopsida</taxon>
        <taxon>eudicotyledons</taxon>
        <taxon>Gunneridae</taxon>
        <taxon>Pentapetalae</taxon>
        <taxon>rosids</taxon>
        <taxon>malvids</taxon>
        <taxon>Malvales</taxon>
        <taxon>Malvaceae</taxon>
        <taxon>Grewioideae</taxon>
        <taxon>Apeibeae</taxon>
        <taxon>Corchorus</taxon>
    </lineage>
</organism>
<dbReference type="InterPro" id="IPR044974">
    <property type="entry name" value="Disease_R_plants"/>
</dbReference>
<dbReference type="Proteomes" id="UP000187203">
    <property type="component" value="Unassembled WGS sequence"/>
</dbReference>